<evidence type="ECO:0008006" key="4">
    <source>
        <dbReference type="Google" id="ProtNLM"/>
    </source>
</evidence>
<sequence>MRCRRIPCRQRGAALAEFALAAVPLLFLGFLSVEAARWHATRQMLYVALLDAARAGATSHARPDVIERRFEHALLPLFHPAGAHGGAAARMRAAFADITRQAGVLPWRIDVLSPSPAAFADFADSGLRVPGASALRAIRNDYQAEQHARRRGQGWTDGRGPRSRQTIFDANTLRLRLHYVHPPLMPGMRALLRAIGTQRQTSGQGPEAHRNAAAARAGMLVVAMELSLPMQSHPVQWRATATARHQPPPKSGTAQPNGRIRDGARLPHWADEAGDAAGPFWIPGHAANRPLRETAAQSGRPSLAKRNGAIATLAPREPALADAQAADSSGMTDQDAEACGVILCCQDKSTG</sequence>
<evidence type="ECO:0000313" key="3">
    <source>
        <dbReference type="Proteomes" id="UP000194139"/>
    </source>
</evidence>
<dbReference type="AlphaFoldDB" id="A0A1W6Z216"/>
<proteinExistence type="predicted"/>
<dbReference type="Proteomes" id="UP000194139">
    <property type="component" value="Chromosome"/>
</dbReference>
<dbReference type="EMBL" id="CP021109">
    <property type="protein sequence ID" value="ARP87291.1"/>
    <property type="molecule type" value="Genomic_DNA"/>
</dbReference>
<gene>
    <name evidence="2" type="ORF">CAL13_14565</name>
</gene>
<dbReference type="RefSeq" id="WP_086072778.1">
    <property type="nucleotide sequence ID" value="NZ_CP021109.1"/>
</dbReference>
<protein>
    <recommendedName>
        <fullName evidence="4">Pilus assembly protein TadE</fullName>
    </recommendedName>
</protein>
<accession>A0A1W6Z216</accession>
<feature type="region of interest" description="Disordered" evidence="1">
    <location>
        <begin position="238"/>
        <end position="262"/>
    </location>
</feature>
<evidence type="ECO:0000256" key="1">
    <source>
        <dbReference type="SAM" id="MobiDB-lite"/>
    </source>
</evidence>
<reference evidence="2 3" key="1">
    <citation type="submission" date="2017-05" db="EMBL/GenBank/DDBJ databases">
        <title>Complete and WGS of Bordetella genogroups.</title>
        <authorList>
            <person name="Spilker T."/>
            <person name="LiPuma J."/>
        </authorList>
    </citation>
    <scope>NUCLEOTIDE SEQUENCE [LARGE SCALE GENOMIC DNA]</scope>
    <source>
        <strain evidence="2 3">AU17164</strain>
    </source>
</reference>
<keyword evidence="3" id="KW-1185">Reference proteome</keyword>
<name>A0A1W6Z216_9BORD</name>
<evidence type="ECO:0000313" key="2">
    <source>
        <dbReference type="EMBL" id="ARP87291.1"/>
    </source>
</evidence>
<feature type="region of interest" description="Disordered" evidence="1">
    <location>
        <begin position="143"/>
        <end position="163"/>
    </location>
</feature>
<organism evidence="2 3">
    <name type="scientific">Bordetella genomosp. 9</name>
    <dbReference type="NCBI Taxonomy" id="1416803"/>
    <lineage>
        <taxon>Bacteria</taxon>
        <taxon>Pseudomonadati</taxon>
        <taxon>Pseudomonadota</taxon>
        <taxon>Betaproteobacteria</taxon>
        <taxon>Burkholderiales</taxon>
        <taxon>Alcaligenaceae</taxon>
        <taxon>Bordetella</taxon>
    </lineage>
</organism>